<proteinExistence type="predicted"/>
<feature type="region of interest" description="Disordered" evidence="6">
    <location>
        <begin position="1"/>
        <end position="27"/>
    </location>
</feature>
<dbReference type="PROSITE" id="PS00211">
    <property type="entry name" value="ABC_TRANSPORTER_1"/>
    <property type="match status" value="1"/>
</dbReference>
<dbReference type="Pfam" id="PF00005">
    <property type="entry name" value="ABC_tran"/>
    <property type="match status" value="1"/>
</dbReference>
<dbReference type="GO" id="GO:0005524">
    <property type="term" value="F:ATP binding"/>
    <property type="evidence" value="ECO:0007669"/>
    <property type="project" value="UniProtKB-KW"/>
</dbReference>
<dbReference type="InterPro" id="IPR017871">
    <property type="entry name" value="ABC_transporter-like_CS"/>
</dbReference>
<dbReference type="GO" id="GO:0016887">
    <property type="term" value="F:ATP hydrolysis activity"/>
    <property type="evidence" value="ECO:0007669"/>
    <property type="project" value="InterPro"/>
</dbReference>
<dbReference type="InterPro" id="IPR003439">
    <property type="entry name" value="ABC_transporter-like_ATP-bd"/>
</dbReference>
<organism evidence="8 9">
    <name type="scientific">Geodermatophilus pulveris</name>
    <dbReference type="NCBI Taxonomy" id="1564159"/>
    <lineage>
        <taxon>Bacteria</taxon>
        <taxon>Bacillati</taxon>
        <taxon>Actinomycetota</taxon>
        <taxon>Actinomycetes</taxon>
        <taxon>Geodermatophilales</taxon>
        <taxon>Geodermatophilaceae</taxon>
        <taxon>Geodermatophilus</taxon>
    </lineage>
</organism>
<keyword evidence="4 8" id="KW-0067">ATP-binding</keyword>
<dbReference type="CDD" id="cd03230">
    <property type="entry name" value="ABC_DR_subfamily_A"/>
    <property type="match status" value="1"/>
</dbReference>
<dbReference type="Gene3D" id="3.40.50.300">
    <property type="entry name" value="P-loop containing nucleotide triphosphate hydrolases"/>
    <property type="match status" value="1"/>
</dbReference>
<dbReference type="InterPro" id="IPR027417">
    <property type="entry name" value="P-loop_NTPase"/>
</dbReference>
<name>A0A239D5T2_9ACTN</name>
<dbReference type="PANTHER" id="PTHR42711:SF16">
    <property type="entry name" value="ABC TRANSPORTER ATP-BINDING PROTEIN"/>
    <property type="match status" value="1"/>
</dbReference>
<dbReference type="SMART" id="SM00382">
    <property type="entry name" value="AAA"/>
    <property type="match status" value="1"/>
</dbReference>
<accession>A0A239D5T2</accession>
<dbReference type="Proteomes" id="UP000198373">
    <property type="component" value="Unassembled WGS sequence"/>
</dbReference>
<dbReference type="InterPro" id="IPR003593">
    <property type="entry name" value="AAA+_ATPase"/>
</dbReference>
<keyword evidence="5" id="KW-0046">Antibiotic resistance</keyword>
<dbReference type="PANTHER" id="PTHR42711">
    <property type="entry name" value="ABC TRANSPORTER ATP-BINDING PROTEIN"/>
    <property type="match status" value="1"/>
</dbReference>
<evidence type="ECO:0000259" key="7">
    <source>
        <dbReference type="PROSITE" id="PS50893"/>
    </source>
</evidence>
<evidence type="ECO:0000313" key="8">
    <source>
        <dbReference type="EMBL" id="SNS27755.1"/>
    </source>
</evidence>
<dbReference type="EMBL" id="FZOO01000003">
    <property type="protein sequence ID" value="SNS27755.1"/>
    <property type="molecule type" value="Genomic_DNA"/>
</dbReference>
<evidence type="ECO:0000256" key="6">
    <source>
        <dbReference type="SAM" id="MobiDB-lite"/>
    </source>
</evidence>
<sequence length="307" mass="32766">MQKDSLLPTTRALAADPREEPPDPGPVISIRGLVKRYGGRAVVDGVDLEVRRGEVFALLGPNGAGKTTTVEVLAGVRRRDAGEVQVLGVDPAVGDRAWRDRVGVVAQTTGAGNALTVRETVDHFAAYHATPVPGGELLDLVGLGATARTRVDKLSGGQRRRLEVALGVQGRPELLFLDEPTTGLDPVARRQSWALVESLRAAGTTVLLTTHYLDEAAHLADRVGVITAGRLVEVAPPAELGGELRREATVRWTEDGVPREVRTYRPAAVLRDLLAAAPGELPDLTVTRPGLEDVYLRLVGVPEEAVR</sequence>
<evidence type="ECO:0000256" key="2">
    <source>
        <dbReference type="ARBA" id="ARBA00022448"/>
    </source>
</evidence>
<evidence type="ECO:0000256" key="5">
    <source>
        <dbReference type="ARBA" id="ARBA00023251"/>
    </source>
</evidence>
<evidence type="ECO:0000256" key="1">
    <source>
        <dbReference type="ARBA" id="ARBA00004202"/>
    </source>
</evidence>
<dbReference type="GO" id="GO:0005886">
    <property type="term" value="C:plasma membrane"/>
    <property type="evidence" value="ECO:0007669"/>
    <property type="project" value="UniProtKB-SubCell"/>
</dbReference>
<gene>
    <name evidence="8" type="ORF">SAMN06893096_10330</name>
</gene>
<evidence type="ECO:0000313" key="9">
    <source>
        <dbReference type="Proteomes" id="UP000198373"/>
    </source>
</evidence>
<dbReference type="AlphaFoldDB" id="A0A239D5T2"/>
<protein>
    <submittedName>
        <fullName evidence="8">ABC-2 type transport system ATP-binding protein</fullName>
    </submittedName>
</protein>
<dbReference type="OrthoDB" id="9804819at2"/>
<dbReference type="InterPro" id="IPR050763">
    <property type="entry name" value="ABC_transporter_ATP-binding"/>
</dbReference>
<keyword evidence="2" id="KW-0813">Transport</keyword>
<reference evidence="9" key="1">
    <citation type="submission" date="2017-06" db="EMBL/GenBank/DDBJ databases">
        <authorList>
            <person name="Varghese N."/>
            <person name="Submissions S."/>
        </authorList>
    </citation>
    <scope>NUCLEOTIDE SEQUENCE [LARGE SCALE GENOMIC DNA]</scope>
    <source>
        <strain evidence="9">DSM 46839</strain>
    </source>
</reference>
<keyword evidence="9" id="KW-1185">Reference proteome</keyword>
<dbReference type="SUPFAM" id="SSF52540">
    <property type="entry name" value="P-loop containing nucleoside triphosphate hydrolases"/>
    <property type="match status" value="1"/>
</dbReference>
<evidence type="ECO:0000256" key="3">
    <source>
        <dbReference type="ARBA" id="ARBA00022741"/>
    </source>
</evidence>
<dbReference type="PROSITE" id="PS50893">
    <property type="entry name" value="ABC_TRANSPORTER_2"/>
    <property type="match status" value="1"/>
</dbReference>
<keyword evidence="3" id="KW-0547">Nucleotide-binding</keyword>
<feature type="domain" description="ABC transporter" evidence="7">
    <location>
        <begin position="28"/>
        <end position="253"/>
    </location>
</feature>
<comment type="subcellular location">
    <subcellularLocation>
        <location evidence="1">Cell membrane</location>
        <topology evidence="1">Peripheral membrane protein</topology>
    </subcellularLocation>
</comment>
<dbReference type="GO" id="GO:0046677">
    <property type="term" value="P:response to antibiotic"/>
    <property type="evidence" value="ECO:0007669"/>
    <property type="project" value="UniProtKB-KW"/>
</dbReference>
<evidence type="ECO:0000256" key="4">
    <source>
        <dbReference type="ARBA" id="ARBA00022840"/>
    </source>
</evidence>